<accession>A0ABQ9HPF9</accession>
<dbReference type="Gene3D" id="3.30.420.10">
    <property type="entry name" value="Ribonuclease H-like superfamily/Ribonuclease H"/>
    <property type="match status" value="1"/>
</dbReference>
<evidence type="ECO:0000313" key="1">
    <source>
        <dbReference type="EMBL" id="KAJ8886248.1"/>
    </source>
</evidence>
<proteinExistence type="predicted"/>
<dbReference type="InterPro" id="IPR036397">
    <property type="entry name" value="RNaseH_sf"/>
</dbReference>
<comment type="caution">
    <text evidence="1">The sequence shown here is derived from an EMBL/GenBank/DDBJ whole genome shotgun (WGS) entry which is preliminary data.</text>
</comment>
<name>A0ABQ9HPF9_9NEOP</name>
<evidence type="ECO:0000313" key="2">
    <source>
        <dbReference type="Proteomes" id="UP001159363"/>
    </source>
</evidence>
<dbReference type="Proteomes" id="UP001159363">
    <property type="component" value="Chromosome X"/>
</dbReference>
<keyword evidence="2" id="KW-1185">Reference proteome</keyword>
<reference evidence="1 2" key="1">
    <citation type="submission" date="2023-02" db="EMBL/GenBank/DDBJ databases">
        <title>LHISI_Scaffold_Assembly.</title>
        <authorList>
            <person name="Stuart O.P."/>
            <person name="Cleave R."/>
            <person name="Magrath M.J.L."/>
            <person name="Mikheyev A.S."/>
        </authorList>
    </citation>
    <scope>NUCLEOTIDE SEQUENCE [LARGE SCALE GENOMIC DNA]</scope>
    <source>
        <strain evidence="1">Daus_M_001</strain>
        <tissue evidence="1">Leg muscle</tissue>
    </source>
</reference>
<gene>
    <name evidence="1" type="ORF">PR048_012457</name>
</gene>
<sequence>MHISNCERLQPAFHQKLVPVFIIQGHVKVCHNPGGRPDTWIRGVAKDSGTSACQGWRVEIWMPPYHPQANPTERRNQEIKKCLPISVGNDHRQWDKLIPTILFALCCHSKEAVDTSPSTLQLPRNGWASRTVTSGAVPQQTGMASSVSYHVVPLSPFETKLNDSSCIQLPLAHKMTSQLPQALPTRQLRPAPIRVNARCRGSGRSQRKNVDQQHDYMRKSGSDLAENLTPSAELHHPARLDNDKGQYFKGTAHRVYIALDQHRRLKGADRHDTIDKWRVVVCLPLPKHALPRPVFEMTETHKAMCTRADIDRSAATATCALVHIIQALVERFCGATAALHLAHATSKLDFARHLTVRLLCSQLLIHYYTASPHHSSPATQPLPTPLVSMFNLELNRHGTTSSESCDTGSTQLCLNLGRTDGAFPVREEVPIASRKTIRLTGKIFLTTDLAASHTSFELDDEQ</sequence>
<organism evidence="1 2">
    <name type="scientific">Dryococelus australis</name>
    <dbReference type="NCBI Taxonomy" id="614101"/>
    <lineage>
        <taxon>Eukaryota</taxon>
        <taxon>Metazoa</taxon>
        <taxon>Ecdysozoa</taxon>
        <taxon>Arthropoda</taxon>
        <taxon>Hexapoda</taxon>
        <taxon>Insecta</taxon>
        <taxon>Pterygota</taxon>
        <taxon>Neoptera</taxon>
        <taxon>Polyneoptera</taxon>
        <taxon>Phasmatodea</taxon>
        <taxon>Verophasmatodea</taxon>
        <taxon>Anareolatae</taxon>
        <taxon>Phasmatidae</taxon>
        <taxon>Eurycanthinae</taxon>
        <taxon>Dryococelus</taxon>
    </lineage>
</organism>
<dbReference type="EMBL" id="JARBHB010000004">
    <property type="protein sequence ID" value="KAJ8886248.1"/>
    <property type="molecule type" value="Genomic_DNA"/>
</dbReference>
<protein>
    <submittedName>
        <fullName evidence="1">Uncharacterized protein</fullName>
    </submittedName>
</protein>